<reference evidence="1 2" key="1">
    <citation type="submission" date="2020-02" db="EMBL/GenBank/DDBJ databases">
        <title>Genomic and physiological characterization of two novel Nitrospinaceae genera.</title>
        <authorList>
            <person name="Mueller A.J."/>
            <person name="Jung M.-Y."/>
            <person name="Strachan C.R."/>
            <person name="Herbold C.W."/>
            <person name="Kirkegaard R.H."/>
            <person name="Daims H."/>
        </authorList>
    </citation>
    <scope>NUCLEOTIDE SEQUENCE [LARGE SCALE GENOMIC DNA]</scope>
    <source>
        <strain evidence="1">EB</strain>
    </source>
</reference>
<dbReference type="Proteomes" id="UP000594688">
    <property type="component" value="Chromosome"/>
</dbReference>
<evidence type="ECO:0000313" key="1">
    <source>
        <dbReference type="EMBL" id="QPJ62056.1"/>
    </source>
</evidence>
<name>A0A7T0G0P5_9BACT</name>
<dbReference type="AlphaFoldDB" id="A0A7T0G0P5"/>
<accession>A0A7T0G0P5</accession>
<dbReference type="EMBL" id="CP048685">
    <property type="protein sequence ID" value="QPJ62056.1"/>
    <property type="molecule type" value="Genomic_DNA"/>
</dbReference>
<proteinExistence type="predicted"/>
<gene>
    <name evidence="1" type="ORF">G3M70_09310</name>
</gene>
<sequence length="482" mass="55762">MPSSRTLKSLAETLIEESSAPFSTEEYLERVKDNWRRRIAPSTLEGLKQNLQDHHLLIETPEGGYLPYRLVLERIGHVPLLIKFSAMEWQRQVFIPGHQVIPFLSGELSEEDPVFHDVGGREMKKKRESFYIEEVLTHFEYAGETHFPDRIRINERLPGKSKIDLTVWDLSSLIESGALKSGDALKVTLQDYHTGRFQFEIYPKEELRRDRLRLRAFHVALENTMKRQWEEGGSKPVGLEKQLLQSIFALDKDQLNPPAFSLTELVESLNHLSVYRGADRGLHFAPLEASLPDEIMWEEAPRMPNGSTGSLDAIFQDMGLAFSEPEFKAILYALMGEDDFNVEAVFQLLFEGKKDNFHSKKQHNAFYRKLRVLLNAVCADLKTPEPKLVTQLRMRTTFIKLRLIEILRYFEEQEVTLPDLPETILDQLADLDTFCADALKKLADRPRPPDVKSIRDIRLGLKVMQPHLDRLEEDVYYRLGIY</sequence>
<dbReference type="KEGG" id="nli:G3M70_09310"/>
<organism evidence="1 2">
    <name type="scientific">Candidatus Nitronauta litoralis</name>
    <dbReference type="NCBI Taxonomy" id="2705533"/>
    <lineage>
        <taxon>Bacteria</taxon>
        <taxon>Pseudomonadati</taxon>
        <taxon>Nitrospinota/Tectimicrobiota group</taxon>
        <taxon>Nitrospinota</taxon>
        <taxon>Nitrospinia</taxon>
        <taxon>Nitrospinales</taxon>
        <taxon>Nitrospinaceae</taxon>
        <taxon>Candidatus Nitronauta</taxon>
    </lineage>
</organism>
<evidence type="ECO:0000313" key="2">
    <source>
        <dbReference type="Proteomes" id="UP000594688"/>
    </source>
</evidence>
<protein>
    <submittedName>
        <fullName evidence="1">Uncharacterized protein</fullName>
    </submittedName>
</protein>